<dbReference type="GO" id="GO:0009253">
    <property type="term" value="P:peptidoglycan catabolic process"/>
    <property type="evidence" value="ECO:0007669"/>
    <property type="project" value="InterPro"/>
</dbReference>
<organism evidence="2 3">
    <name type="scientific">Candidatus Woesebacteria bacterium CG22_combo_CG10-13_8_21_14_all_45_10</name>
    <dbReference type="NCBI Taxonomy" id="1975060"/>
    <lineage>
        <taxon>Bacteria</taxon>
        <taxon>Candidatus Woeseibacteriota</taxon>
    </lineage>
</organism>
<keyword evidence="1" id="KW-1133">Transmembrane helix</keyword>
<dbReference type="EMBL" id="PCSV01000015">
    <property type="protein sequence ID" value="PIP57250.1"/>
    <property type="molecule type" value="Genomic_DNA"/>
</dbReference>
<protein>
    <recommendedName>
        <fullName evidence="4">N-acetylmuramoyl-L-alanine amidase domain-containing protein</fullName>
    </recommendedName>
</protein>
<evidence type="ECO:0000313" key="2">
    <source>
        <dbReference type="EMBL" id="PIP57250.1"/>
    </source>
</evidence>
<feature type="transmembrane region" description="Helical" evidence="1">
    <location>
        <begin position="6"/>
        <end position="25"/>
    </location>
</feature>
<comment type="caution">
    <text evidence="2">The sequence shown here is derived from an EMBL/GenBank/DDBJ whole genome shotgun (WGS) entry which is preliminary data.</text>
</comment>
<dbReference type="Proteomes" id="UP000230759">
    <property type="component" value="Unassembled WGS sequence"/>
</dbReference>
<evidence type="ECO:0000313" key="3">
    <source>
        <dbReference type="Proteomes" id="UP000230759"/>
    </source>
</evidence>
<dbReference type="AlphaFoldDB" id="A0A2H0BJQ6"/>
<keyword evidence="1" id="KW-0812">Transmembrane</keyword>
<feature type="non-terminal residue" evidence="2">
    <location>
        <position position="1"/>
    </location>
</feature>
<evidence type="ECO:0000256" key="1">
    <source>
        <dbReference type="SAM" id="Phobius"/>
    </source>
</evidence>
<sequence>IVAIIVFPILVALILFIINSGAYIVPPIYNRPPIGGGTAAPCPDGGIEITSDLAGKITGGVVQLLPDSNGARASHYCITPTMVILHSSSGYDNATGADMTFGALVQRNLACQLATDTTKTLLMQPFYETQVEMAWCANSWDSYGVSIELSGECLGSSCNPANSSCGPYDNPIFNNPPPHPCDPETDNAVSAVCAVMNQYKIPWCQIYTHDDVPNAIHTDPEGKDWVYNYFIPKVKNACPNDQGGLCNQ</sequence>
<evidence type="ECO:0008006" key="4">
    <source>
        <dbReference type="Google" id="ProtNLM"/>
    </source>
</evidence>
<keyword evidence="1" id="KW-0472">Membrane</keyword>
<name>A0A2H0BJQ6_9BACT</name>
<accession>A0A2H0BJQ6</accession>
<dbReference type="InterPro" id="IPR036505">
    <property type="entry name" value="Amidase/PGRP_sf"/>
</dbReference>
<reference evidence="2 3" key="1">
    <citation type="submission" date="2017-09" db="EMBL/GenBank/DDBJ databases">
        <title>Depth-based differentiation of microbial function through sediment-hosted aquifers and enrichment of novel symbionts in the deep terrestrial subsurface.</title>
        <authorList>
            <person name="Probst A.J."/>
            <person name="Ladd B."/>
            <person name="Jarett J.K."/>
            <person name="Geller-Mcgrath D.E."/>
            <person name="Sieber C.M."/>
            <person name="Emerson J.B."/>
            <person name="Anantharaman K."/>
            <person name="Thomas B.C."/>
            <person name="Malmstrom R."/>
            <person name="Stieglmeier M."/>
            <person name="Klingl A."/>
            <person name="Woyke T."/>
            <person name="Ryan C.M."/>
            <person name="Banfield J.F."/>
        </authorList>
    </citation>
    <scope>NUCLEOTIDE SEQUENCE [LARGE SCALE GENOMIC DNA]</scope>
    <source>
        <strain evidence="2">CG22_combo_CG10-13_8_21_14_all_45_10</strain>
    </source>
</reference>
<proteinExistence type="predicted"/>
<dbReference type="Gene3D" id="3.40.80.10">
    <property type="entry name" value="Peptidoglycan recognition protein-like"/>
    <property type="match status" value="1"/>
</dbReference>
<gene>
    <name evidence="2" type="ORF">COX04_00550</name>
</gene>
<dbReference type="SUPFAM" id="SSF55846">
    <property type="entry name" value="N-acetylmuramoyl-L-alanine amidase-like"/>
    <property type="match status" value="1"/>
</dbReference>
<dbReference type="GO" id="GO:0008745">
    <property type="term" value="F:N-acetylmuramoyl-L-alanine amidase activity"/>
    <property type="evidence" value="ECO:0007669"/>
    <property type="project" value="InterPro"/>
</dbReference>